<comment type="caution">
    <text evidence="2">The sequence shown here is derived from an EMBL/GenBank/DDBJ whole genome shotgun (WGS) entry which is preliminary data.</text>
</comment>
<dbReference type="Proteomes" id="UP000636709">
    <property type="component" value="Unassembled WGS sequence"/>
</dbReference>
<feature type="compositionally biased region" description="Basic and acidic residues" evidence="1">
    <location>
        <begin position="194"/>
        <end position="203"/>
    </location>
</feature>
<organism evidence="2 3">
    <name type="scientific">Digitaria exilis</name>
    <dbReference type="NCBI Taxonomy" id="1010633"/>
    <lineage>
        <taxon>Eukaryota</taxon>
        <taxon>Viridiplantae</taxon>
        <taxon>Streptophyta</taxon>
        <taxon>Embryophyta</taxon>
        <taxon>Tracheophyta</taxon>
        <taxon>Spermatophyta</taxon>
        <taxon>Magnoliopsida</taxon>
        <taxon>Liliopsida</taxon>
        <taxon>Poales</taxon>
        <taxon>Poaceae</taxon>
        <taxon>PACMAD clade</taxon>
        <taxon>Panicoideae</taxon>
        <taxon>Panicodae</taxon>
        <taxon>Paniceae</taxon>
        <taxon>Anthephorinae</taxon>
        <taxon>Digitaria</taxon>
    </lineage>
</organism>
<evidence type="ECO:0000313" key="2">
    <source>
        <dbReference type="EMBL" id="KAF8694456.1"/>
    </source>
</evidence>
<evidence type="ECO:0000313" key="3">
    <source>
        <dbReference type="Proteomes" id="UP000636709"/>
    </source>
</evidence>
<reference evidence="2" key="1">
    <citation type="submission" date="2020-07" db="EMBL/GenBank/DDBJ databases">
        <title>Genome sequence and genetic diversity analysis of an under-domesticated orphan crop, white fonio (Digitaria exilis).</title>
        <authorList>
            <person name="Bennetzen J.L."/>
            <person name="Chen S."/>
            <person name="Ma X."/>
            <person name="Wang X."/>
            <person name="Yssel A.E.J."/>
            <person name="Chaluvadi S.R."/>
            <person name="Johnson M."/>
            <person name="Gangashetty P."/>
            <person name="Hamidou F."/>
            <person name="Sanogo M.D."/>
            <person name="Zwaenepoel A."/>
            <person name="Wallace J."/>
            <person name="Van De Peer Y."/>
            <person name="Van Deynze A."/>
        </authorList>
    </citation>
    <scope>NUCLEOTIDE SEQUENCE</scope>
    <source>
        <tissue evidence="2">Leaves</tissue>
    </source>
</reference>
<feature type="region of interest" description="Disordered" evidence="1">
    <location>
        <begin position="183"/>
        <end position="203"/>
    </location>
</feature>
<keyword evidence="3" id="KW-1185">Reference proteome</keyword>
<proteinExistence type="predicted"/>
<sequence length="203" mass="22546">MASFPVDPRPHAPRGFDVIPHKPNASPLWLYVYLGTCMDAFNDDTTIVVFSPVVSSHQGGFQPMAEAHRDYFMHDHNVHTMEDPRADMGDLPIPHSKVQMNIDEEVQSPIYRPDLTCSSSDDEDLVEIEGPSCPSLARLDVARAQSDLAQCGPALLGLSTFHRPRPCSMAIFSAEPARWPNWPTVLSQPTGPSKEMRDEIRAP</sequence>
<dbReference type="EMBL" id="JACEFO010001905">
    <property type="protein sequence ID" value="KAF8694456.1"/>
    <property type="molecule type" value="Genomic_DNA"/>
</dbReference>
<evidence type="ECO:0000256" key="1">
    <source>
        <dbReference type="SAM" id="MobiDB-lite"/>
    </source>
</evidence>
<dbReference type="AlphaFoldDB" id="A0A835BC24"/>
<protein>
    <submittedName>
        <fullName evidence="2">Uncharacterized protein</fullName>
    </submittedName>
</protein>
<gene>
    <name evidence="2" type="ORF">HU200_038199</name>
</gene>
<accession>A0A835BC24</accession>
<name>A0A835BC24_9POAL</name>